<dbReference type="Gene3D" id="3.40.50.620">
    <property type="entry name" value="HUPs"/>
    <property type="match status" value="2"/>
</dbReference>
<dbReference type="AlphaFoldDB" id="A0A0P1KS84"/>
<dbReference type="GO" id="GO:0004306">
    <property type="term" value="F:ethanolamine-phosphate cytidylyltransferase activity"/>
    <property type="evidence" value="ECO:0007669"/>
    <property type="project" value="UniProtKB-EC"/>
</dbReference>
<keyword evidence="6" id="KW-0443">Lipid metabolism</keyword>
<protein>
    <recommendedName>
        <fullName evidence="10">ethanolamine-phosphate cytidylyltransferase</fullName>
        <ecNumber evidence="10">2.7.7.14</ecNumber>
    </recommendedName>
    <alternativeName>
        <fullName evidence="11">CTP:phosphoethanolamine cytidylyltransferase</fullName>
    </alternativeName>
</protein>
<dbReference type="PANTHER" id="PTHR45780">
    <property type="entry name" value="ETHANOLAMINE-PHOSPHATE CYTIDYLYLTRANSFERASE"/>
    <property type="match status" value="1"/>
</dbReference>
<keyword evidence="8" id="KW-1208">Phospholipid metabolism</keyword>
<dbReference type="OrthoDB" id="40021at2759"/>
<evidence type="ECO:0000313" key="13">
    <source>
        <dbReference type="EMBL" id="CUS22887.1"/>
    </source>
</evidence>
<evidence type="ECO:0000256" key="10">
    <source>
        <dbReference type="ARBA" id="ARBA00024221"/>
    </source>
</evidence>
<evidence type="ECO:0000256" key="4">
    <source>
        <dbReference type="ARBA" id="ARBA00022679"/>
    </source>
</evidence>
<dbReference type="SUPFAM" id="SSF52374">
    <property type="entry name" value="Nucleotidylyl transferase"/>
    <property type="match status" value="2"/>
</dbReference>
<comment type="similarity">
    <text evidence="2">Belongs to the cytidylyltransferase family.</text>
</comment>
<gene>
    <name evidence="13" type="ORF">LAQU0_S07e02388g</name>
</gene>
<proteinExistence type="inferred from homology"/>
<evidence type="ECO:0000256" key="7">
    <source>
        <dbReference type="ARBA" id="ARBA00023209"/>
    </source>
</evidence>
<evidence type="ECO:0000256" key="2">
    <source>
        <dbReference type="ARBA" id="ARBA00010101"/>
    </source>
</evidence>
<evidence type="ECO:0000256" key="6">
    <source>
        <dbReference type="ARBA" id="ARBA00023098"/>
    </source>
</evidence>
<evidence type="ECO:0000256" key="9">
    <source>
        <dbReference type="ARBA" id="ARBA00024191"/>
    </source>
</evidence>
<comment type="pathway">
    <text evidence="9">Phospholipid metabolism; phosphatidylethanolamine biosynthesis; phosphatidylethanolamine from ethanolamine: step 2/3.</text>
</comment>
<feature type="domain" description="Cytidyltransferase-like" evidence="12">
    <location>
        <begin position="10"/>
        <end position="142"/>
    </location>
</feature>
<evidence type="ECO:0000256" key="5">
    <source>
        <dbReference type="ARBA" id="ARBA00022695"/>
    </source>
</evidence>
<dbReference type="GO" id="GO:0005737">
    <property type="term" value="C:cytoplasm"/>
    <property type="evidence" value="ECO:0007669"/>
    <property type="project" value="TreeGrafter"/>
</dbReference>
<accession>A0A0P1KS84</accession>
<name>A0A0P1KS84_9SACH</name>
<evidence type="ECO:0000256" key="3">
    <source>
        <dbReference type="ARBA" id="ARBA00022516"/>
    </source>
</evidence>
<keyword evidence="4" id="KW-0808">Transferase</keyword>
<evidence type="ECO:0000256" key="8">
    <source>
        <dbReference type="ARBA" id="ARBA00023264"/>
    </source>
</evidence>
<dbReference type="InterPro" id="IPR014729">
    <property type="entry name" value="Rossmann-like_a/b/a_fold"/>
</dbReference>
<evidence type="ECO:0000313" key="14">
    <source>
        <dbReference type="Proteomes" id="UP000236544"/>
    </source>
</evidence>
<dbReference type="Pfam" id="PF01467">
    <property type="entry name" value="CTP_transf_like"/>
    <property type="match status" value="2"/>
</dbReference>
<dbReference type="InterPro" id="IPR004821">
    <property type="entry name" value="Cyt_trans-like"/>
</dbReference>
<dbReference type="PANTHER" id="PTHR45780:SF2">
    <property type="entry name" value="ETHANOLAMINE-PHOSPHATE CYTIDYLYLTRANSFERASE"/>
    <property type="match status" value="1"/>
</dbReference>
<dbReference type="GO" id="GO:0006646">
    <property type="term" value="P:phosphatidylethanolamine biosynthetic process"/>
    <property type="evidence" value="ECO:0007669"/>
    <property type="project" value="UniProtKB-UniPathway"/>
</dbReference>
<dbReference type="UniPathway" id="UPA00558">
    <property type="reaction ID" value="UER00742"/>
</dbReference>
<dbReference type="EMBL" id="LN890573">
    <property type="protein sequence ID" value="CUS22887.1"/>
    <property type="molecule type" value="Genomic_DNA"/>
</dbReference>
<comment type="pathway">
    <text evidence="1">Lipid metabolism.</text>
</comment>
<evidence type="ECO:0000256" key="1">
    <source>
        <dbReference type="ARBA" id="ARBA00005189"/>
    </source>
</evidence>
<dbReference type="InterPro" id="IPR041723">
    <property type="entry name" value="CCT"/>
</dbReference>
<keyword evidence="7" id="KW-0594">Phospholipid biosynthesis</keyword>
<dbReference type="Proteomes" id="UP000236544">
    <property type="component" value="Unassembled WGS sequence"/>
</dbReference>
<dbReference type="EC" id="2.7.7.14" evidence="10"/>
<reference evidence="14" key="1">
    <citation type="submission" date="2015-10" db="EMBL/GenBank/DDBJ databases">
        <authorList>
            <person name="Devillers H."/>
        </authorList>
    </citation>
    <scope>NUCLEOTIDE SEQUENCE [LARGE SCALE GENOMIC DNA]</scope>
</reference>
<feature type="domain" description="Cytidyltransferase-like" evidence="12">
    <location>
        <begin position="212"/>
        <end position="282"/>
    </location>
</feature>
<dbReference type="CDD" id="cd02174">
    <property type="entry name" value="CCT"/>
    <property type="match status" value="1"/>
</dbReference>
<evidence type="ECO:0000259" key="12">
    <source>
        <dbReference type="Pfam" id="PF01467"/>
    </source>
</evidence>
<evidence type="ECO:0000256" key="11">
    <source>
        <dbReference type="ARBA" id="ARBA00031473"/>
    </source>
</evidence>
<keyword evidence="5" id="KW-0548">Nucleotidyltransferase</keyword>
<keyword evidence="3" id="KW-0444">Lipid biosynthesis</keyword>
<keyword evidence="14" id="KW-1185">Reference proteome</keyword>
<organism evidence="13 14">
    <name type="scientific">Lachancea quebecensis</name>
    <dbReference type="NCBI Taxonomy" id="1654605"/>
    <lineage>
        <taxon>Eukaryota</taxon>
        <taxon>Fungi</taxon>
        <taxon>Dikarya</taxon>
        <taxon>Ascomycota</taxon>
        <taxon>Saccharomycotina</taxon>
        <taxon>Saccharomycetes</taxon>
        <taxon>Saccharomycetales</taxon>
        <taxon>Saccharomycetaceae</taxon>
        <taxon>Lachancea</taxon>
    </lineage>
</organism>
<dbReference type="InterPro" id="IPR044608">
    <property type="entry name" value="Ect1/PCYT2"/>
</dbReference>
<sequence>MEDNRHRLWIDGCFDFTHHGHAGAILQARRLIPPGAGTGALLCGVHNDEDILFNKGGKPVMNEEERYEHTLSNRWCSEIVKDAPYVTQPDVLDAYHCKYVVHGDDITTDANGEDCYQQMKDMGRFLVVKRTEGVSTTDIIQRILTGDRAGAREAASENSWQDTEEAEEQLKKFAAGPDGHTPWCYVFDGLISKCRMVAEGGYAIDPAQLVYIEGDFDLFHVGHIEQLKELRKRHGQGARIVVGVRTSPDCYMTAMERALSVLSCRYVDGLVLEPESQPCTNAAYELDAPELRGGVFGYLNKAVIVGRVLAEREHYIERNRKKGLCA</sequence>